<evidence type="ECO:0000256" key="2">
    <source>
        <dbReference type="ARBA" id="ARBA00023125"/>
    </source>
</evidence>
<dbReference type="Gene3D" id="1.10.10.10">
    <property type="entry name" value="Winged helix-like DNA-binding domain superfamily/Winged helix DNA-binding domain"/>
    <property type="match status" value="1"/>
</dbReference>
<dbReference type="EMBL" id="JAOQNS010000002">
    <property type="protein sequence ID" value="MCW2306360.1"/>
    <property type="molecule type" value="Genomic_DNA"/>
</dbReference>
<dbReference type="Pfam" id="PF00392">
    <property type="entry name" value="GntR"/>
    <property type="match status" value="1"/>
</dbReference>
<proteinExistence type="predicted"/>
<keyword evidence="2 5" id="KW-0238">DNA-binding</keyword>
<dbReference type="PANTHER" id="PTHR43537">
    <property type="entry name" value="TRANSCRIPTIONAL REGULATOR, GNTR FAMILY"/>
    <property type="match status" value="1"/>
</dbReference>
<dbReference type="SMART" id="SM00345">
    <property type="entry name" value="HTH_GNTR"/>
    <property type="match status" value="1"/>
</dbReference>
<dbReference type="SUPFAM" id="SSF48008">
    <property type="entry name" value="GntR ligand-binding domain-like"/>
    <property type="match status" value="1"/>
</dbReference>
<comment type="caution">
    <text evidence="5">The sequence shown here is derived from an EMBL/GenBank/DDBJ whole genome shotgun (WGS) entry which is preliminary data.</text>
</comment>
<evidence type="ECO:0000313" key="5">
    <source>
        <dbReference type="EMBL" id="MCW2306360.1"/>
    </source>
</evidence>
<evidence type="ECO:0000313" key="6">
    <source>
        <dbReference type="Proteomes" id="UP001209755"/>
    </source>
</evidence>
<dbReference type="GO" id="GO:0003677">
    <property type="term" value="F:DNA binding"/>
    <property type="evidence" value="ECO:0007669"/>
    <property type="project" value="UniProtKB-KW"/>
</dbReference>
<gene>
    <name evidence="5" type="ORF">M2319_000679</name>
</gene>
<dbReference type="InterPro" id="IPR000524">
    <property type="entry name" value="Tscrpt_reg_HTH_GntR"/>
</dbReference>
<evidence type="ECO:0000256" key="3">
    <source>
        <dbReference type="ARBA" id="ARBA00023163"/>
    </source>
</evidence>
<dbReference type="InterPro" id="IPR036388">
    <property type="entry name" value="WH-like_DNA-bd_sf"/>
</dbReference>
<dbReference type="InterPro" id="IPR036390">
    <property type="entry name" value="WH_DNA-bd_sf"/>
</dbReference>
<dbReference type="Gene3D" id="1.20.120.530">
    <property type="entry name" value="GntR ligand-binding domain-like"/>
    <property type="match status" value="1"/>
</dbReference>
<dbReference type="InterPro" id="IPR008920">
    <property type="entry name" value="TF_FadR/GntR_C"/>
</dbReference>
<accession>A0ABT3H7J3</accession>
<feature type="domain" description="HTH gntR-type" evidence="4">
    <location>
        <begin position="1"/>
        <end position="68"/>
    </location>
</feature>
<dbReference type="InterPro" id="IPR011711">
    <property type="entry name" value="GntR_C"/>
</dbReference>
<dbReference type="PROSITE" id="PS50949">
    <property type="entry name" value="HTH_GNTR"/>
    <property type="match status" value="1"/>
</dbReference>
<dbReference type="Proteomes" id="UP001209755">
    <property type="component" value="Unassembled WGS sequence"/>
</dbReference>
<keyword evidence="3" id="KW-0804">Transcription</keyword>
<dbReference type="SMART" id="SM00895">
    <property type="entry name" value="FCD"/>
    <property type="match status" value="1"/>
</dbReference>
<evidence type="ECO:0000256" key="1">
    <source>
        <dbReference type="ARBA" id="ARBA00023015"/>
    </source>
</evidence>
<sequence length="223" mass="24950">MTLIEQVYESIREAIVLGRYAPESRLKAQHIKDDYGVSGTIIREALNRLISDGLVIANDRRGFSVAPFSAEDLADIIQARLLIEVDVVRQSVEAGDDAWEMALVGAYHGLDKLEQAVDIENEASLRALETANRAFHDQLGAACPSATLRSFYNQLFTRHYRYRRVALREQAILTAARDDHKALLDAALQRDAARATEITRTHILRTQKFSDRLISAFTKTPAG</sequence>
<dbReference type="RefSeq" id="WP_264600032.1">
    <property type="nucleotide sequence ID" value="NZ_JAOQNS010000002.1"/>
</dbReference>
<dbReference type="Pfam" id="PF07729">
    <property type="entry name" value="FCD"/>
    <property type="match status" value="1"/>
</dbReference>
<name>A0ABT3H7J3_9HYPH</name>
<dbReference type="SUPFAM" id="SSF46785">
    <property type="entry name" value="Winged helix' DNA-binding domain"/>
    <property type="match status" value="1"/>
</dbReference>
<keyword evidence="1" id="KW-0805">Transcription regulation</keyword>
<organism evidence="5 6">
    <name type="scientific">Rhodobium gokarnense</name>
    <dbReference type="NCBI Taxonomy" id="364296"/>
    <lineage>
        <taxon>Bacteria</taxon>
        <taxon>Pseudomonadati</taxon>
        <taxon>Pseudomonadota</taxon>
        <taxon>Alphaproteobacteria</taxon>
        <taxon>Hyphomicrobiales</taxon>
        <taxon>Rhodobiaceae</taxon>
        <taxon>Rhodobium</taxon>
    </lineage>
</organism>
<evidence type="ECO:0000259" key="4">
    <source>
        <dbReference type="PROSITE" id="PS50949"/>
    </source>
</evidence>
<dbReference type="PANTHER" id="PTHR43537:SF20">
    <property type="entry name" value="HTH-TYPE TRANSCRIPTIONAL REPRESSOR GLAR"/>
    <property type="match status" value="1"/>
</dbReference>
<keyword evidence="6" id="KW-1185">Reference proteome</keyword>
<reference evidence="6" key="1">
    <citation type="submission" date="2023-07" db="EMBL/GenBank/DDBJ databases">
        <title>Genome sequencing of Purple Non-Sulfur Bacteria from various extreme environments.</title>
        <authorList>
            <person name="Mayer M."/>
        </authorList>
    </citation>
    <scope>NUCLEOTIDE SEQUENCE [LARGE SCALE GENOMIC DNA]</scope>
    <source>
        <strain evidence="6">DSM 17935</strain>
    </source>
</reference>
<protein>
    <submittedName>
        <fullName evidence="5">DNA-binding GntR family transcriptional regulator</fullName>
    </submittedName>
</protein>